<dbReference type="Pfam" id="PF00005">
    <property type="entry name" value="ABC_tran"/>
    <property type="match status" value="1"/>
</dbReference>
<feature type="transmembrane region" description="Helical" evidence="10">
    <location>
        <begin position="191"/>
        <end position="212"/>
    </location>
</feature>
<dbReference type="FunFam" id="3.40.50.300:FF:000293">
    <property type="entry name" value="ATP binding cassette subfamily C member 1"/>
    <property type="match status" value="1"/>
</dbReference>
<evidence type="ECO:0000256" key="4">
    <source>
        <dbReference type="ARBA" id="ARBA00022737"/>
    </source>
</evidence>
<dbReference type="Proteomes" id="UP000015104">
    <property type="component" value="Unassembled WGS sequence"/>
</dbReference>
<dbReference type="EMBL" id="CAEY01001791">
    <property type="status" value="NOT_ANNOTATED_CDS"/>
    <property type="molecule type" value="Genomic_DNA"/>
</dbReference>
<dbReference type="PROSITE" id="PS50893">
    <property type="entry name" value="ABC_TRANSPORTER_2"/>
    <property type="match status" value="1"/>
</dbReference>
<keyword evidence="14" id="KW-1185">Reference proteome</keyword>
<dbReference type="GO" id="GO:0140359">
    <property type="term" value="F:ABC-type transporter activity"/>
    <property type="evidence" value="ECO:0007669"/>
    <property type="project" value="InterPro"/>
</dbReference>
<keyword evidence="5" id="KW-0547">Nucleotide-binding</keyword>
<comment type="subcellular location">
    <subcellularLocation>
        <location evidence="1">Vacuole membrane</location>
        <topology evidence="1">Multi-pass membrane protein</topology>
    </subcellularLocation>
</comment>
<evidence type="ECO:0000256" key="5">
    <source>
        <dbReference type="ARBA" id="ARBA00022741"/>
    </source>
</evidence>
<dbReference type="InterPro" id="IPR003439">
    <property type="entry name" value="ABC_transporter-like_ATP-bd"/>
</dbReference>
<dbReference type="GO" id="GO:0005524">
    <property type="term" value="F:ATP binding"/>
    <property type="evidence" value="ECO:0007669"/>
    <property type="project" value="UniProtKB-KW"/>
</dbReference>
<evidence type="ECO:0000313" key="13">
    <source>
        <dbReference type="EnsemblMetazoa" id="tetur06g00220.1"/>
    </source>
</evidence>
<keyword evidence="7 10" id="KW-1133">Transmembrane helix</keyword>
<feature type="transmembrane region" description="Helical" evidence="10">
    <location>
        <begin position="575"/>
        <end position="602"/>
    </location>
</feature>
<feature type="compositionally biased region" description="Polar residues" evidence="9">
    <location>
        <begin position="517"/>
        <end position="536"/>
    </location>
</feature>
<feature type="compositionally biased region" description="Basic and acidic residues" evidence="9">
    <location>
        <begin position="537"/>
        <end position="548"/>
    </location>
</feature>
<dbReference type="eggNOG" id="KOG0054">
    <property type="taxonomic scope" value="Eukaryota"/>
</dbReference>
<evidence type="ECO:0000259" key="11">
    <source>
        <dbReference type="PROSITE" id="PS50893"/>
    </source>
</evidence>
<evidence type="ECO:0000256" key="1">
    <source>
        <dbReference type="ARBA" id="ARBA00004128"/>
    </source>
</evidence>
<keyword evidence="8 10" id="KW-0472">Membrane</keyword>
<dbReference type="InterPro" id="IPR050173">
    <property type="entry name" value="ABC_transporter_C-like"/>
</dbReference>
<dbReference type="HOGENOM" id="CLU_000604_27_14_1"/>
<evidence type="ECO:0000313" key="14">
    <source>
        <dbReference type="Proteomes" id="UP000015104"/>
    </source>
</evidence>
<dbReference type="GO" id="GO:0005774">
    <property type="term" value="C:vacuolar membrane"/>
    <property type="evidence" value="ECO:0007669"/>
    <property type="project" value="UniProtKB-SubCell"/>
</dbReference>
<dbReference type="InterPro" id="IPR011527">
    <property type="entry name" value="ABC1_TM_dom"/>
</dbReference>
<evidence type="ECO:0000256" key="10">
    <source>
        <dbReference type="SAM" id="Phobius"/>
    </source>
</evidence>
<evidence type="ECO:0000259" key="12">
    <source>
        <dbReference type="PROSITE" id="PS50929"/>
    </source>
</evidence>
<dbReference type="PROSITE" id="PS00211">
    <property type="entry name" value="ABC_TRANSPORTER_1"/>
    <property type="match status" value="1"/>
</dbReference>
<feature type="domain" description="ABC transmembrane type-1" evidence="12">
    <location>
        <begin position="582"/>
        <end position="676"/>
    </location>
</feature>
<evidence type="ECO:0008006" key="15">
    <source>
        <dbReference type="Google" id="ProtNLM"/>
    </source>
</evidence>
<evidence type="ECO:0000256" key="3">
    <source>
        <dbReference type="ARBA" id="ARBA00022692"/>
    </source>
</evidence>
<feature type="region of interest" description="Disordered" evidence="9">
    <location>
        <begin position="504"/>
        <end position="548"/>
    </location>
</feature>
<dbReference type="InterPro" id="IPR003593">
    <property type="entry name" value="AAA+_ATPase"/>
</dbReference>
<feature type="transmembrane region" description="Helical" evidence="10">
    <location>
        <begin position="114"/>
        <end position="134"/>
    </location>
</feature>
<organism evidence="13 14">
    <name type="scientific">Tetranychus urticae</name>
    <name type="common">Two-spotted spider mite</name>
    <dbReference type="NCBI Taxonomy" id="32264"/>
    <lineage>
        <taxon>Eukaryota</taxon>
        <taxon>Metazoa</taxon>
        <taxon>Ecdysozoa</taxon>
        <taxon>Arthropoda</taxon>
        <taxon>Chelicerata</taxon>
        <taxon>Arachnida</taxon>
        <taxon>Acari</taxon>
        <taxon>Acariformes</taxon>
        <taxon>Trombidiformes</taxon>
        <taxon>Prostigmata</taxon>
        <taxon>Eleutherengona</taxon>
        <taxon>Raphignathae</taxon>
        <taxon>Tetranychoidea</taxon>
        <taxon>Tetranychidae</taxon>
        <taxon>Tetranychus</taxon>
    </lineage>
</organism>
<feature type="transmembrane region" description="Helical" evidence="10">
    <location>
        <begin position="638"/>
        <end position="657"/>
    </location>
</feature>
<accession>T1K6E5</accession>
<evidence type="ECO:0000256" key="2">
    <source>
        <dbReference type="ARBA" id="ARBA00022448"/>
    </source>
</evidence>
<dbReference type="SUPFAM" id="SSF52540">
    <property type="entry name" value="P-loop containing nucleoside triphosphate hydrolases"/>
    <property type="match status" value="1"/>
</dbReference>
<dbReference type="PANTHER" id="PTHR24223">
    <property type="entry name" value="ATP-BINDING CASSETTE SUB-FAMILY C"/>
    <property type="match status" value="1"/>
</dbReference>
<dbReference type="InterPro" id="IPR017871">
    <property type="entry name" value="ABC_transporter-like_CS"/>
</dbReference>
<evidence type="ECO:0000256" key="6">
    <source>
        <dbReference type="ARBA" id="ARBA00022840"/>
    </source>
</evidence>
<dbReference type="AlphaFoldDB" id="T1K6E5"/>
<dbReference type="EnsemblMetazoa" id="tetur06g00220.1">
    <property type="protein sequence ID" value="tetur06g00220.1"/>
    <property type="gene ID" value="tetur06g00220"/>
</dbReference>
<keyword evidence="4" id="KW-0677">Repeat</keyword>
<feature type="transmembrane region" description="Helical" evidence="10">
    <location>
        <begin position="90"/>
        <end position="107"/>
    </location>
</feature>
<dbReference type="InterPro" id="IPR036640">
    <property type="entry name" value="ABC1_TM_sf"/>
</dbReference>
<keyword evidence="3 10" id="KW-0812">Transmembrane</keyword>
<sequence length="692" mass="78394">MIWPSDTHSKLNDLIAIKRSQDIEKRDRGRTRHSRELLTKIPLYDKFRRYLEDAILYSFNTKQKYQSGIVKSIEDYSIIIVNAVLPLFKAFWPQLMGCGLIAFVASGDPKRRGYVIALGMAICALLESMLNGQYEFWINVTSMRMRAALISLKLSSAGRKDFTAGEIVNIMAVDTQRVPSFHFLYSIYSEYLLHFFLWSFTLIFSRLFQFIISIKRINKYLQGDEIDPETIQHEPNPHTPVVLRNGTFSWSKNDSSVLNGITLDIKDKSLVAIVGQVGSGKSSLLSALLGDLYKTEGYVNVYGKIAYVPQSAWIQNATVRQNITFSQPYIEEKYNKVLEACALTQDLKILTGGDLTEIGEKGINLSGGQKQRVSLARAVYANSDIYFLDDPLSAVDAHVSRHLFDKVIGPTGMLKKKTRILVTHRVTFLPQVDEIIVLKDGQITEQGTYHELLAKNGEFAQFLLQFVSEQHEELAEEDKEIIEQLKEKMGPEFEKRGSIVRSETLSNSSDGIRRRTMSNASRPSTKKGNTSRSMSQLREEPESTKGNGEKFKLVETEVAQTGKVKWGVYWEFFKACGLVSCLLVILAFCLSSTFNLLSSLWLTEWSNDSLNPAAANDTTLRNIRLGVYFGLGLSETTFTLTNSIILNFAILKGARLIHEKMLHRMFRATMSFYDTTHGYTSRPCSIFWKLQT</sequence>
<evidence type="ECO:0000256" key="7">
    <source>
        <dbReference type="ARBA" id="ARBA00022989"/>
    </source>
</evidence>
<proteinExistence type="predicted"/>
<dbReference type="Gene3D" id="1.20.1560.10">
    <property type="entry name" value="ABC transporter type 1, transmembrane domain"/>
    <property type="match status" value="2"/>
</dbReference>
<protein>
    <recommendedName>
        <fullName evidence="15">ABC transporter domain-containing protein</fullName>
    </recommendedName>
</protein>
<dbReference type="Gene3D" id="3.40.50.300">
    <property type="entry name" value="P-loop containing nucleotide triphosphate hydrolases"/>
    <property type="match status" value="1"/>
</dbReference>
<keyword evidence="2" id="KW-0813">Transport</keyword>
<keyword evidence="6" id="KW-0067">ATP-binding</keyword>
<dbReference type="Pfam" id="PF00664">
    <property type="entry name" value="ABC_membrane"/>
    <property type="match status" value="1"/>
</dbReference>
<evidence type="ECO:0000256" key="9">
    <source>
        <dbReference type="SAM" id="MobiDB-lite"/>
    </source>
</evidence>
<name>T1K6E5_TETUR</name>
<reference evidence="14" key="1">
    <citation type="submission" date="2011-08" db="EMBL/GenBank/DDBJ databases">
        <authorList>
            <person name="Rombauts S."/>
        </authorList>
    </citation>
    <scope>NUCLEOTIDE SEQUENCE</scope>
    <source>
        <strain evidence="14">London</strain>
    </source>
</reference>
<dbReference type="CDD" id="cd03250">
    <property type="entry name" value="ABCC_MRP_domain1"/>
    <property type="match status" value="1"/>
</dbReference>
<dbReference type="GO" id="GO:0016887">
    <property type="term" value="F:ATP hydrolysis activity"/>
    <property type="evidence" value="ECO:0007669"/>
    <property type="project" value="InterPro"/>
</dbReference>
<reference evidence="13" key="2">
    <citation type="submission" date="2015-06" db="UniProtKB">
        <authorList>
            <consortium name="EnsemblMetazoa"/>
        </authorList>
    </citation>
    <scope>IDENTIFICATION</scope>
</reference>
<dbReference type="PROSITE" id="PS50929">
    <property type="entry name" value="ABC_TM1F"/>
    <property type="match status" value="1"/>
</dbReference>
<dbReference type="SMART" id="SM00382">
    <property type="entry name" value="AAA"/>
    <property type="match status" value="1"/>
</dbReference>
<feature type="domain" description="ABC transporter" evidence="11">
    <location>
        <begin position="243"/>
        <end position="465"/>
    </location>
</feature>
<evidence type="ECO:0000256" key="8">
    <source>
        <dbReference type="ARBA" id="ARBA00023136"/>
    </source>
</evidence>
<dbReference type="PANTHER" id="PTHR24223:SF443">
    <property type="entry name" value="MULTIDRUG-RESISTANCE LIKE PROTEIN 1, ISOFORM I"/>
    <property type="match status" value="1"/>
</dbReference>
<dbReference type="InterPro" id="IPR027417">
    <property type="entry name" value="P-loop_NTPase"/>
</dbReference>
<dbReference type="SUPFAM" id="SSF90123">
    <property type="entry name" value="ABC transporter transmembrane region"/>
    <property type="match status" value="2"/>
</dbReference>